<dbReference type="EMBL" id="AWFF01000033">
    <property type="protein sequence ID" value="KCZ54829.1"/>
    <property type="molecule type" value="Genomic_DNA"/>
</dbReference>
<comment type="caution">
    <text evidence="3">The sequence shown here is derived from an EMBL/GenBank/DDBJ whole genome shotgun (WGS) entry which is preliminary data.</text>
</comment>
<dbReference type="PROSITE" id="PS51257">
    <property type="entry name" value="PROKAR_LIPOPROTEIN"/>
    <property type="match status" value="1"/>
</dbReference>
<dbReference type="OrthoDB" id="743079at2"/>
<dbReference type="eggNOG" id="COG0526">
    <property type="taxonomic scope" value="Bacteria"/>
</dbReference>
<dbReference type="STRING" id="1280946.HY29_12960"/>
<dbReference type="CDD" id="cd02966">
    <property type="entry name" value="TlpA_like_family"/>
    <property type="match status" value="1"/>
</dbReference>
<dbReference type="InterPro" id="IPR013766">
    <property type="entry name" value="Thioredoxin_domain"/>
</dbReference>
<dbReference type="Gene3D" id="2.60.460.10">
    <property type="entry name" value="protein yfey like domain"/>
    <property type="match status" value="1"/>
</dbReference>
<gene>
    <name evidence="3" type="ORF">HY29_12960</name>
</gene>
<dbReference type="InterPro" id="IPR036249">
    <property type="entry name" value="Thioredoxin-like_sf"/>
</dbReference>
<dbReference type="RefSeq" id="WP_034795299.1">
    <property type="nucleotide sequence ID" value="NZ_AWFF01000033.1"/>
</dbReference>
<evidence type="ECO:0000256" key="1">
    <source>
        <dbReference type="SAM" id="SignalP"/>
    </source>
</evidence>
<dbReference type="InterPro" id="IPR050553">
    <property type="entry name" value="Thioredoxin_ResA/DsbE_sf"/>
</dbReference>
<organism evidence="3 4">
    <name type="scientific">Hyphomonas beringensis</name>
    <dbReference type="NCBI Taxonomy" id="1280946"/>
    <lineage>
        <taxon>Bacteria</taxon>
        <taxon>Pseudomonadati</taxon>
        <taxon>Pseudomonadota</taxon>
        <taxon>Alphaproteobacteria</taxon>
        <taxon>Hyphomonadales</taxon>
        <taxon>Hyphomonadaceae</taxon>
        <taxon>Hyphomonas</taxon>
    </lineage>
</organism>
<dbReference type="InterPro" id="IPR013740">
    <property type="entry name" value="Redoxin"/>
</dbReference>
<dbReference type="AlphaFoldDB" id="A0A062UE11"/>
<proteinExistence type="predicted"/>
<feature type="signal peptide" evidence="1">
    <location>
        <begin position="1"/>
        <end position="22"/>
    </location>
</feature>
<evidence type="ECO:0000259" key="2">
    <source>
        <dbReference type="PROSITE" id="PS51352"/>
    </source>
</evidence>
<protein>
    <recommendedName>
        <fullName evidence="2">Thioredoxin domain-containing protein</fullName>
    </recommendedName>
</protein>
<evidence type="ECO:0000313" key="4">
    <source>
        <dbReference type="Proteomes" id="UP000027037"/>
    </source>
</evidence>
<dbReference type="PATRIC" id="fig|1280946.3.peg.1601"/>
<evidence type="ECO:0000313" key="3">
    <source>
        <dbReference type="EMBL" id="KCZ54829.1"/>
    </source>
</evidence>
<dbReference type="PANTHER" id="PTHR42852:SF13">
    <property type="entry name" value="PROTEIN DIPZ"/>
    <property type="match status" value="1"/>
</dbReference>
<dbReference type="GO" id="GO:0016491">
    <property type="term" value="F:oxidoreductase activity"/>
    <property type="evidence" value="ECO:0007669"/>
    <property type="project" value="InterPro"/>
</dbReference>
<dbReference type="Proteomes" id="UP000027037">
    <property type="component" value="Unassembled WGS sequence"/>
</dbReference>
<dbReference type="PANTHER" id="PTHR42852">
    <property type="entry name" value="THIOL:DISULFIDE INTERCHANGE PROTEIN DSBE"/>
    <property type="match status" value="1"/>
</dbReference>
<name>A0A062UE11_9PROT</name>
<dbReference type="Pfam" id="PF08534">
    <property type="entry name" value="Redoxin"/>
    <property type="match status" value="1"/>
</dbReference>
<reference evidence="3 4" key="1">
    <citation type="journal article" date="2014" name="Antonie Van Leeuwenhoek">
        <title>Hyphomonas beringensis sp. nov. and Hyphomonas chukchiensis sp. nov., isolated from surface seawater of the Bering Sea and Chukchi Sea.</title>
        <authorList>
            <person name="Li C."/>
            <person name="Lai Q."/>
            <person name="Li G."/>
            <person name="Dong C."/>
            <person name="Wang J."/>
            <person name="Liao Y."/>
            <person name="Shao Z."/>
        </authorList>
    </citation>
    <scope>NUCLEOTIDE SEQUENCE [LARGE SCALE GENOMIC DNA]</scope>
    <source>
        <strain evidence="3 4">25B14_1</strain>
    </source>
</reference>
<keyword evidence="4" id="KW-1185">Reference proteome</keyword>
<sequence>MRRAFYAAASLLLVAACSPAETADPQHGVSTDPNSATRFITVNAPPPNTATVKEGDSVARDADGRPYAYELLGKPLPPLSGQMADGSPFDPDTLDTWTVIDVWGIWCGDCMADAPYVAALVTAIDQDPDLNFLSIHTPANANRATTEDMFGKYGSVAAYFEEKGYSFPTLIDDDASIREALKIKWTPSYLLVDPDGIIRGFRSDLSVADGEPVKDFLQDVAKLKADLRESGIENPLQQASIGPEGAAGLTGAVPFNTNAIRGAFPGYQIVPDQISDEGESYPVFNIMAEGDDTPVYVVESSWSLGQVYRVITRHPEVTGPLGEHVGSFHLSDLPELTRKGCAEGTKSYAGKLVCTETAGEALFQRVFDIPDGEEADPVLIQMIWLPGAEAPTE</sequence>
<dbReference type="SUPFAM" id="SSF52833">
    <property type="entry name" value="Thioredoxin-like"/>
    <property type="match status" value="1"/>
</dbReference>
<accession>A0A062UE11</accession>
<feature type="domain" description="Thioredoxin" evidence="2">
    <location>
        <begin position="70"/>
        <end position="225"/>
    </location>
</feature>
<dbReference type="Gene3D" id="3.40.30.10">
    <property type="entry name" value="Glutaredoxin"/>
    <property type="match status" value="1"/>
</dbReference>
<dbReference type="PROSITE" id="PS51352">
    <property type="entry name" value="THIOREDOXIN_2"/>
    <property type="match status" value="1"/>
</dbReference>
<feature type="chain" id="PRO_5001614453" description="Thioredoxin domain-containing protein" evidence="1">
    <location>
        <begin position="23"/>
        <end position="393"/>
    </location>
</feature>
<dbReference type="InterPro" id="IPR038714">
    <property type="entry name" value="YfeY-like_sf"/>
</dbReference>
<keyword evidence="1" id="KW-0732">Signal</keyword>